<dbReference type="EMBL" id="LNQL01000002">
    <property type="protein sequence ID" value="KSU49550.1"/>
    <property type="molecule type" value="Genomic_DNA"/>
</dbReference>
<evidence type="ECO:0000313" key="6">
    <source>
        <dbReference type="Proteomes" id="UP000072605"/>
    </source>
</evidence>
<organism evidence="2 5">
    <name type="scientific">Exiguobacterium indicum</name>
    <dbReference type="NCBI Taxonomy" id="296995"/>
    <lineage>
        <taxon>Bacteria</taxon>
        <taxon>Bacillati</taxon>
        <taxon>Bacillota</taxon>
        <taxon>Bacilli</taxon>
        <taxon>Bacillales</taxon>
        <taxon>Bacillales Family XII. Incertae Sedis</taxon>
        <taxon>Exiguobacterium</taxon>
    </lineage>
</organism>
<name>A0A0V8GGY8_9BACL</name>
<dbReference type="Pfam" id="PF07872">
    <property type="entry name" value="DUF1659"/>
    <property type="match status" value="1"/>
</dbReference>
<dbReference type="Proteomes" id="UP001387110">
    <property type="component" value="Unassembled WGS sequence"/>
</dbReference>
<sequence>MTQAEEIKTSLVIVFERKDKVTANGDAVVARRRYNGLRSNLPADVVASIGQSIGSLLDGRYALTEISRDYALLKA</sequence>
<dbReference type="Proteomes" id="UP000053797">
    <property type="component" value="Unassembled WGS sequence"/>
</dbReference>
<evidence type="ECO:0000313" key="4">
    <source>
        <dbReference type="EMBL" id="MEI4462829.1"/>
    </source>
</evidence>
<dbReference type="EMBL" id="JBAWKY010000002">
    <property type="protein sequence ID" value="MEI4462829.1"/>
    <property type="molecule type" value="Genomic_DNA"/>
</dbReference>
<proteinExistence type="predicted"/>
<reference evidence="4 7" key="3">
    <citation type="submission" date="2023-12" db="EMBL/GenBank/DDBJ databases">
        <authorList>
            <person name="Easwaran N."/>
            <person name="Lazarus H.P.S."/>
        </authorList>
    </citation>
    <scope>NUCLEOTIDE SEQUENCE [LARGE SCALE GENOMIC DNA]</scope>
    <source>
        <strain evidence="4 7">VIT-2023</strain>
    </source>
</reference>
<dbReference type="AlphaFoldDB" id="A0A0V8GGY8"/>
<evidence type="ECO:0000313" key="7">
    <source>
        <dbReference type="Proteomes" id="UP001387110"/>
    </source>
</evidence>
<dbReference type="EMBL" id="LDQV01000001">
    <property type="protein sequence ID" value="KTR28758.1"/>
    <property type="molecule type" value="Genomic_DNA"/>
</dbReference>
<evidence type="ECO:0000259" key="1">
    <source>
        <dbReference type="Pfam" id="PF07872"/>
    </source>
</evidence>
<dbReference type="RefSeq" id="WP_023467919.1">
    <property type="nucleotide sequence ID" value="NZ_FMYN01000002.1"/>
</dbReference>
<feature type="domain" description="DUF1659" evidence="1">
    <location>
        <begin position="3"/>
        <end position="68"/>
    </location>
</feature>
<evidence type="ECO:0000313" key="5">
    <source>
        <dbReference type="Proteomes" id="UP000053797"/>
    </source>
</evidence>
<evidence type="ECO:0000313" key="2">
    <source>
        <dbReference type="EMBL" id="KSU49550.1"/>
    </source>
</evidence>
<protein>
    <submittedName>
        <fullName evidence="4">DUF1659 domain-containing protein</fullName>
    </submittedName>
</protein>
<dbReference type="InterPro" id="IPR012454">
    <property type="entry name" value="DUF1659"/>
</dbReference>
<reference evidence="3 6" key="2">
    <citation type="journal article" date="2016" name="Front. Microbiol.">
        <title>Genomic Resource of Rice Seed Associated Bacteria.</title>
        <authorList>
            <person name="Midha S."/>
            <person name="Bansal K."/>
            <person name="Sharma S."/>
            <person name="Kumar N."/>
            <person name="Patil P.P."/>
            <person name="Chaudhry V."/>
            <person name="Patil P.B."/>
        </authorList>
    </citation>
    <scope>NUCLEOTIDE SEQUENCE [LARGE SCALE GENOMIC DNA]</scope>
    <source>
        <strain evidence="3 6">RSA11</strain>
    </source>
</reference>
<dbReference type="OrthoDB" id="2355695at2"/>
<evidence type="ECO:0000313" key="3">
    <source>
        <dbReference type="EMBL" id="KTR28758.1"/>
    </source>
</evidence>
<keyword evidence="7" id="KW-1185">Reference proteome</keyword>
<dbReference type="Proteomes" id="UP000072605">
    <property type="component" value="Unassembled WGS sequence"/>
</dbReference>
<gene>
    <name evidence="2" type="ORF">AS033_09295</name>
    <name evidence="3" type="ORF">RSA11_00040</name>
    <name evidence="4" type="ORF">SZL87_10360</name>
</gene>
<reference evidence="2 5" key="1">
    <citation type="journal article" date="2015" name="Int. J. Syst. Evol. Microbiol.">
        <title>Exiguobacterium enclense sp. nov., isolated from sediment.</title>
        <authorList>
            <person name="Dastager S.G."/>
            <person name="Mawlankar R."/>
            <person name="Sonalkar V.V."/>
            <person name="Thorat M.N."/>
            <person name="Mual P."/>
            <person name="Verma A."/>
            <person name="Krishnamurthi S."/>
            <person name="Tang S.K."/>
            <person name="Li W.J."/>
        </authorList>
    </citation>
    <scope>NUCLEOTIDE SEQUENCE [LARGE SCALE GENOMIC DNA]</scope>
    <source>
        <strain evidence="2 5">NIO-1109</strain>
    </source>
</reference>
<accession>A0A0V8GGY8</accession>
<comment type="caution">
    <text evidence="2">The sequence shown here is derived from an EMBL/GenBank/DDBJ whole genome shotgun (WGS) entry which is preliminary data.</text>
</comment>